<evidence type="ECO:0000256" key="2">
    <source>
        <dbReference type="ARBA" id="ARBA00004496"/>
    </source>
</evidence>
<dbReference type="InterPro" id="IPR036834">
    <property type="entry name" value="Bcl-2-like_sf"/>
</dbReference>
<keyword evidence="15" id="KW-1185">Reference proteome</keyword>
<dbReference type="GO" id="GO:2001244">
    <property type="term" value="P:positive regulation of intrinsic apoptotic signaling pathway"/>
    <property type="evidence" value="ECO:0007669"/>
    <property type="project" value="TreeGrafter"/>
</dbReference>
<evidence type="ECO:0000313" key="15">
    <source>
        <dbReference type="Proteomes" id="UP000700334"/>
    </source>
</evidence>
<dbReference type="PANTHER" id="PTHR35447:SF1">
    <property type="entry name" value="BH3-INTERACTING DOMAIN DEATH AGONIST"/>
    <property type="match status" value="1"/>
</dbReference>
<dbReference type="Gene3D" id="1.10.437.10">
    <property type="entry name" value="Blc2-like"/>
    <property type="match status" value="1"/>
</dbReference>
<dbReference type="InterPro" id="IPR010479">
    <property type="entry name" value="BID"/>
</dbReference>
<keyword evidence="6" id="KW-1000">Mitochondrion outer membrane</keyword>
<evidence type="ECO:0000256" key="3">
    <source>
        <dbReference type="ARBA" id="ARBA00015802"/>
    </source>
</evidence>
<gene>
    <name evidence="14" type="ORF">J0S82_008047</name>
</gene>
<comment type="caution">
    <text evidence="14">The sequence shown here is derived from an EMBL/GenBank/DDBJ whole genome shotgun (WGS) entry which is preliminary data.</text>
</comment>
<evidence type="ECO:0000256" key="5">
    <source>
        <dbReference type="ARBA" id="ARBA00022703"/>
    </source>
</evidence>
<evidence type="ECO:0000256" key="9">
    <source>
        <dbReference type="ARBA" id="ARBA00055577"/>
    </source>
</evidence>
<dbReference type="GO" id="GO:2001238">
    <property type="term" value="P:positive regulation of extrinsic apoptotic signaling pathway"/>
    <property type="evidence" value="ECO:0007669"/>
    <property type="project" value="TreeGrafter"/>
</dbReference>
<evidence type="ECO:0000256" key="7">
    <source>
        <dbReference type="ARBA" id="ARBA00023128"/>
    </source>
</evidence>
<evidence type="ECO:0000256" key="13">
    <source>
        <dbReference type="SAM" id="MobiDB-lite"/>
    </source>
</evidence>
<dbReference type="Pfam" id="PF06393">
    <property type="entry name" value="BID"/>
    <property type="match status" value="1"/>
</dbReference>
<dbReference type="GO" id="GO:0090200">
    <property type="term" value="P:positive regulation of release of cytochrome c from mitochondria"/>
    <property type="evidence" value="ECO:0007669"/>
    <property type="project" value="UniProtKB-ARBA"/>
</dbReference>
<sequence length="291" mass="32143">MALGVAGLWNEKLQSAHGVAPGAARLLTRDTCKPGAIGAPRIGLAMDSQVSNGTSPRDEHITNLLLFGFLQHCSNASFHRELCALCEEVPLLKLQAQGQKFHDDELQTDGNRSSRVFEGEEQPDSERQEEIVQSIARNLAEIGDSLDSSIQPALVDNLAAQFQNPNLSEEDRRRCLAAALDQLARVLPRDMEQEKMLLTLAMLLVKKVAARTPSLLCSVFRTTASLINQNLLTYLRNLIRNVRTSEVKPCPLLLPPRAHFPGSTAGLWQHSLLWEPKHQEAASLLRLGLPR</sequence>
<dbReference type="EMBL" id="JAGFMF010011958">
    <property type="protein sequence ID" value="KAG8509104.1"/>
    <property type="molecule type" value="Genomic_DNA"/>
</dbReference>
<dbReference type="GO" id="GO:0001836">
    <property type="term" value="P:release of cytochrome c from mitochondria"/>
    <property type="evidence" value="ECO:0007669"/>
    <property type="project" value="UniProtKB-ARBA"/>
</dbReference>
<comment type="subcellular location">
    <subcellularLocation>
        <location evidence="2">Cytoplasm</location>
    </subcellularLocation>
    <subcellularLocation>
        <location evidence="1">Mitochondrion outer membrane</location>
    </subcellularLocation>
</comment>
<proteinExistence type="predicted"/>
<keyword evidence="7" id="KW-0496">Mitochondrion</keyword>
<dbReference type="SUPFAM" id="SSF56854">
    <property type="entry name" value="Bcl-2 inhibitors of programmed cell death"/>
    <property type="match status" value="1"/>
</dbReference>
<comment type="function">
    <text evidence="9">Induces caspase activation and apoptosis. Allows the release of cytochrome c.</text>
</comment>
<evidence type="ECO:0000256" key="4">
    <source>
        <dbReference type="ARBA" id="ARBA00022490"/>
    </source>
</evidence>
<evidence type="ECO:0000256" key="1">
    <source>
        <dbReference type="ARBA" id="ARBA00004294"/>
    </source>
</evidence>
<evidence type="ECO:0000256" key="8">
    <source>
        <dbReference type="ARBA" id="ARBA00023136"/>
    </source>
</evidence>
<feature type="region of interest" description="Disordered" evidence="13">
    <location>
        <begin position="102"/>
        <end position="128"/>
    </location>
</feature>
<keyword evidence="8" id="KW-0472">Membrane</keyword>
<evidence type="ECO:0000256" key="10">
    <source>
        <dbReference type="ARBA" id="ARBA00057135"/>
    </source>
</evidence>
<keyword evidence="5" id="KW-0053">Apoptosis</keyword>
<protein>
    <recommendedName>
        <fullName evidence="3">BH3-interacting domain death agonist</fullName>
    </recommendedName>
    <alternativeName>
        <fullName evidence="12">p22 BID</fullName>
    </alternativeName>
</protein>
<evidence type="ECO:0000313" key="14">
    <source>
        <dbReference type="EMBL" id="KAG8509104.1"/>
    </source>
</evidence>
<dbReference type="GO" id="GO:0035556">
    <property type="term" value="P:intracellular signal transduction"/>
    <property type="evidence" value="ECO:0007669"/>
    <property type="project" value="UniProtKB-ARBA"/>
</dbReference>
<evidence type="ECO:0000256" key="6">
    <source>
        <dbReference type="ARBA" id="ARBA00022787"/>
    </source>
</evidence>
<keyword evidence="4" id="KW-0963">Cytoplasm</keyword>
<organism evidence="14 15">
    <name type="scientific">Galemys pyrenaicus</name>
    <name type="common">Iberian desman</name>
    <name type="synonym">Pyrenean desman</name>
    <dbReference type="NCBI Taxonomy" id="202257"/>
    <lineage>
        <taxon>Eukaryota</taxon>
        <taxon>Metazoa</taxon>
        <taxon>Chordata</taxon>
        <taxon>Craniata</taxon>
        <taxon>Vertebrata</taxon>
        <taxon>Euteleostomi</taxon>
        <taxon>Mammalia</taxon>
        <taxon>Eutheria</taxon>
        <taxon>Laurasiatheria</taxon>
        <taxon>Eulipotyphla</taxon>
        <taxon>Talpidae</taxon>
        <taxon>Galemys</taxon>
    </lineage>
</organism>
<dbReference type="GO" id="GO:0033554">
    <property type="term" value="P:cellular response to stress"/>
    <property type="evidence" value="ECO:0007669"/>
    <property type="project" value="UniProtKB-ARBA"/>
</dbReference>
<dbReference type="PANTHER" id="PTHR35447">
    <property type="entry name" value="BH3-INTERACTING DOMAIN DEATH AGONIST"/>
    <property type="match status" value="1"/>
</dbReference>
<dbReference type="GO" id="GO:0005829">
    <property type="term" value="C:cytosol"/>
    <property type="evidence" value="ECO:0007669"/>
    <property type="project" value="TreeGrafter"/>
</dbReference>
<evidence type="ECO:0000256" key="12">
    <source>
        <dbReference type="ARBA" id="ARBA00081055"/>
    </source>
</evidence>
<dbReference type="AlphaFoldDB" id="A0A8J6AD33"/>
<dbReference type="Proteomes" id="UP000700334">
    <property type="component" value="Unassembled WGS sequence"/>
</dbReference>
<dbReference type="OrthoDB" id="9941774at2759"/>
<comment type="subunit">
    <text evidence="11">Forms heterodimers either with the pro-apoptotic protein BAX or the anti-apoptotic protein BCL2. Interacts with PLEKHN1.</text>
</comment>
<dbReference type="FunFam" id="1.10.437.10:FF:000010">
    <property type="entry name" value="BH3-interacting domain death agonist"/>
    <property type="match status" value="1"/>
</dbReference>
<comment type="function">
    <text evidence="10">Induces caspases and apoptosis. Counters the protective effect of BCL2.</text>
</comment>
<name>A0A8J6AD33_GALPY</name>
<dbReference type="GO" id="GO:0005741">
    <property type="term" value="C:mitochondrial outer membrane"/>
    <property type="evidence" value="ECO:0007669"/>
    <property type="project" value="UniProtKB-SubCell"/>
</dbReference>
<accession>A0A8J6AD33</accession>
<evidence type="ECO:0000256" key="11">
    <source>
        <dbReference type="ARBA" id="ARBA00063031"/>
    </source>
</evidence>
<reference evidence="14" key="1">
    <citation type="journal article" date="2021" name="Evol. Appl.">
        <title>The genome of the Pyrenean desman and the effects of bottlenecks and inbreeding on the genomic landscape of an endangered species.</title>
        <authorList>
            <person name="Escoda L."/>
            <person name="Castresana J."/>
        </authorList>
    </citation>
    <scope>NUCLEOTIDE SEQUENCE</scope>
    <source>
        <strain evidence="14">IBE-C5619</strain>
    </source>
</reference>